<dbReference type="Pfam" id="PF00517">
    <property type="entry name" value="GP41"/>
    <property type="match status" value="1"/>
</dbReference>
<keyword evidence="15 24" id="KW-0946">Virion</keyword>
<feature type="transmembrane region" description="Helical" evidence="24">
    <location>
        <begin position="696"/>
        <end position="717"/>
    </location>
</feature>
<evidence type="ECO:0000256" key="5">
    <source>
        <dbReference type="ARBA" id="ARBA00004578"/>
    </source>
</evidence>
<evidence type="ECO:0000256" key="2">
    <source>
        <dbReference type="ARBA" id="ARBA00004433"/>
    </source>
</evidence>
<keyword evidence="13 24" id="KW-0053">Apoptosis</keyword>
<protein>
    <recommendedName>
        <fullName evidence="24">Envelope glycoprotein gp160</fullName>
    </recommendedName>
    <component>
        <recommendedName>
            <fullName evidence="24">Surface protein gp120</fullName>
            <shortName evidence="24">SU</shortName>
        </recommendedName>
        <alternativeName>
            <fullName evidence="24">Glycoprotein 120</fullName>
            <shortName evidence="24">gp120</shortName>
        </alternativeName>
    </component>
    <component>
        <recommendedName>
            <fullName evidence="24">Transmembrane protein gp41</fullName>
            <shortName evidence="24">TM</shortName>
        </recommendedName>
    </component>
</protein>
<evidence type="ECO:0000256" key="3">
    <source>
        <dbReference type="ARBA" id="ARBA00004505"/>
    </source>
</evidence>
<keyword evidence="9 24" id="KW-0945">Host-virus interaction</keyword>
<dbReference type="SUPFAM" id="SSF56502">
    <property type="entry name" value="gp120 core"/>
    <property type="match status" value="1"/>
</dbReference>
<keyword evidence="22" id="KW-0325">Glycoprotein</keyword>
<evidence type="ECO:0000256" key="8">
    <source>
        <dbReference type="ARBA" id="ARBA00022511"/>
    </source>
</evidence>
<dbReference type="GO" id="GO:0020002">
    <property type="term" value="C:host cell plasma membrane"/>
    <property type="evidence" value="ECO:0007669"/>
    <property type="project" value="UniProtKB-SubCell"/>
</dbReference>
<evidence type="ECO:0000256" key="7">
    <source>
        <dbReference type="ARBA" id="ARBA00022506"/>
    </source>
</evidence>
<dbReference type="SUPFAM" id="SSF58069">
    <property type="entry name" value="Virus ectodomain"/>
    <property type="match status" value="1"/>
</dbReference>
<dbReference type="GO" id="GO:0005198">
    <property type="term" value="F:structural molecule activity"/>
    <property type="evidence" value="ECO:0007669"/>
    <property type="project" value="InterPro"/>
</dbReference>
<keyword evidence="11 24" id="KW-0165">Cleavage on pair of basic residues</keyword>
<feature type="compositionally biased region" description="Basic and acidic residues" evidence="25">
    <location>
        <begin position="754"/>
        <end position="769"/>
    </location>
</feature>
<keyword evidence="20 24" id="KW-0472">Membrane</keyword>
<evidence type="ECO:0000256" key="9">
    <source>
        <dbReference type="ARBA" id="ARBA00022581"/>
    </source>
</evidence>
<evidence type="ECO:0000256" key="13">
    <source>
        <dbReference type="ARBA" id="ARBA00022703"/>
    </source>
</evidence>
<keyword evidence="14 24" id="KW-1161">Viral attachment to host cell</keyword>
<dbReference type="GO" id="GO:0044175">
    <property type="term" value="C:host cell endosome membrane"/>
    <property type="evidence" value="ECO:0007669"/>
    <property type="project" value="UniProtKB-SubCell"/>
</dbReference>
<comment type="domain">
    <text evidence="24">The 17 amino acids long immunosuppressive region is present in many retroviral envelope proteins. Synthetic peptides derived from this relatively conserved sequence inhibit immune function in vitro and in vivo.</text>
</comment>
<evidence type="ECO:0000256" key="1">
    <source>
        <dbReference type="ARBA" id="ARBA00004402"/>
    </source>
</evidence>
<evidence type="ECO:0000256" key="16">
    <source>
        <dbReference type="ARBA" id="ARBA00022870"/>
    </source>
</evidence>
<evidence type="ECO:0000256" key="20">
    <source>
        <dbReference type="ARBA" id="ARBA00023136"/>
    </source>
</evidence>
<dbReference type="GO" id="GO:0019031">
    <property type="term" value="C:viral envelope"/>
    <property type="evidence" value="ECO:0007669"/>
    <property type="project" value="UniProtKB-KW"/>
</dbReference>
<keyword evidence="19 24" id="KW-1039">Host endosome</keyword>
<name>A0A159D7Z3_SIV</name>
<dbReference type="InterPro" id="IPR000328">
    <property type="entry name" value="GP41-like"/>
</dbReference>
<keyword evidence="18 24" id="KW-1133">Transmembrane helix</keyword>
<evidence type="ECO:0000256" key="10">
    <source>
        <dbReference type="ARBA" id="ARBA00022595"/>
    </source>
</evidence>
<keyword evidence="23 24" id="KW-1160">Virus entry into host cell</keyword>
<keyword evidence="16 24" id="KW-1043">Host membrane</keyword>
<dbReference type="GO" id="GO:0055036">
    <property type="term" value="C:virion membrane"/>
    <property type="evidence" value="ECO:0007669"/>
    <property type="project" value="UniProtKB-SubCell"/>
</dbReference>
<dbReference type="Gene3D" id="1.10.287.210">
    <property type="match status" value="1"/>
</dbReference>
<evidence type="ECO:0000256" key="15">
    <source>
        <dbReference type="ARBA" id="ARBA00022844"/>
    </source>
</evidence>
<evidence type="ECO:0000256" key="6">
    <source>
        <dbReference type="ARBA" id="ARBA00004650"/>
    </source>
</evidence>
<dbReference type="Pfam" id="PF00516">
    <property type="entry name" value="GP120"/>
    <property type="match status" value="1"/>
</dbReference>
<organism evidence="28 29">
    <name type="scientific">Simian immunodeficiency virus</name>
    <name type="common">SIV</name>
    <dbReference type="NCBI Taxonomy" id="11723"/>
    <lineage>
        <taxon>Viruses</taxon>
        <taxon>Riboviria</taxon>
        <taxon>Pararnavirae</taxon>
        <taxon>Artverviricota</taxon>
        <taxon>Revtraviricetes</taxon>
        <taxon>Ortervirales</taxon>
        <taxon>Retroviridae</taxon>
        <taxon>Orthoretrovirinae</taxon>
        <taxon>Lentivirus</taxon>
        <taxon>Lentivirus simimdef</taxon>
    </lineage>
</organism>
<evidence type="ECO:0000313" key="28">
    <source>
        <dbReference type="EMBL" id="ALS54614.1"/>
    </source>
</evidence>
<evidence type="ECO:0000256" key="11">
    <source>
        <dbReference type="ARBA" id="ARBA00022685"/>
    </source>
</evidence>
<keyword evidence="7 24" id="KW-1168">Fusion of virus membrane with host membrane</keyword>
<evidence type="ECO:0000256" key="25">
    <source>
        <dbReference type="SAM" id="MobiDB-lite"/>
    </source>
</evidence>
<keyword evidence="21" id="KW-1015">Disulfide bond</keyword>
<keyword evidence="17 24" id="KW-0261">Viral envelope protein</keyword>
<evidence type="ECO:0000256" key="19">
    <source>
        <dbReference type="ARBA" id="ARBA00023046"/>
    </source>
</evidence>
<keyword evidence="12 24" id="KW-0812">Transmembrane</keyword>
<evidence type="ECO:0000256" key="17">
    <source>
        <dbReference type="ARBA" id="ARBA00022879"/>
    </source>
</evidence>
<accession>A0A159D7Z3</accession>
<feature type="region of interest" description="Disordered" evidence="25">
    <location>
        <begin position="738"/>
        <end position="770"/>
    </location>
</feature>
<comment type="subunit">
    <text evidence="24">The mature envelope protein (Env) consists of a homotrimer of non-covalently associated gp120-gp41 heterodimers. The resulting complex protrudes from the virus surface as a spike.</text>
</comment>
<dbReference type="GO" id="GO:0019062">
    <property type="term" value="P:virion attachment to host cell"/>
    <property type="evidence" value="ECO:0007669"/>
    <property type="project" value="UniProtKB-UniRule"/>
</dbReference>
<evidence type="ECO:0000259" key="26">
    <source>
        <dbReference type="Pfam" id="PF00516"/>
    </source>
</evidence>
<comment type="subcellular location">
    <subcellularLocation>
        <location evidence="3">Host cell membrane</location>
        <topology evidence="3">Peripheral membrane protein</topology>
    </subcellularLocation>
    <subcellularLocation>
        <location evidence="1">Host cell membrane</location>
        <topology evidence="1">Single-pass type I membrane protein</topology>
    </subcellularLocation>
    <subcellularLocation>
        <location evidence="2">Host endosome membrane</location>
        <topology evidence="2">Peripheral membrane protein</topology>
    </subcellularLocation>
    <subcellularLocation>
        <location evidence="5">Host endosome membrane</location>
        <topology evidence="5">Single-pass type I membrane protein</topology>
    </subcellularLocation>
    <subcellularLocation>
        <location evidence="6">Virion membrane</location>
        <topology evidence="6">Peripheral membrane protein</topology>
    </subcellularLocation>
    <subcellularLocation>
        <location evidence="4">Virion membrane</location>
        <topology evidence="4">Single-pass type I membrane protein</topology>
    </subcellularLocation>
</comment>
<evidence type="ECO:0000256" key="4">
    <source>
        <dbReference type="ARBA" id="ARBA00004563"/>
    </source>
</evidence>
<reference evidence="29" key="1">
    <citation type="journal article" date="2016" name="J. Virol.">
        <title>Arteriviruses, Pegiviruses, and Lentiviruses Are Common among Wild African Monkeys.</title>
        <authorList>
            <person name="Bailey A."/>
            <person name="Heimbruch K."/>
        </authorList>
    </citation>
    <scope>NUCLEOTIDE SEQUENCE [LARGE SCALE GENOMIC DNA]</scope>
</reference>
<dbReference type="InterPro" id="IPR000777">
    <property type="entry name" value="HIV1_Gp120"/>
</dbReference>
<evidence type="ECO:0000256" key="18">
    <source>
        <dbReference type="ARBA" id="ARBA00022989"/>
    </source>
</evidence>
<evidence type="ECO:0000256" key="12">
    <source>
        <dbReference type="ARBA" id="ARBA00022692"/>
    </source>
</evidence>
<evidence type="ECO:0000259" key="27">
    <source>
        <dbReference type="Pfam" id="PF00517"/>
    </source>
</evidence>
<dbReference type="EMBL" id="KR862361">
    <property type="protein sequence ID" value="ALS54614.1"/>
    <property type="molecule type" value="Genomic_RNA"/>
</dbReference>
<organismHost>
    <name type="scientific">Cercopithecidae</name>
    <name type="common">Old World monkeys</name>
    <dbReference type="NCBI Taxonomy" id="9527"/>
</organismHost>
<keyword evidence="8 24" id="KW-1032">Host cell membrane</keyword>
<evidence type="ECO:0000256" key="21">
    <source>
        <dbReference type="ARBA" id="ARBA00023157"/>
    </source>
</evidence>
<organismHost>
    <name type="scientific">Pan troglodytes</name>
    <name type="common">Chimpanzee</name>
    <dbReference type="NCBI Taxonomy" id="9598"/>
</organismHost>
<evidence type="ECO:0000313" key="29">
    <source>
        <dbReference type="Proteomes" id="UP000139033"/>
    </source>
</evidence>
<dbReference type="InterPro" id="IPR036377">
    <property type="entry name" value="Gp120_core_sf"/>
</dbReference>
<evidence type="ECO:0000256" key="14">
    <source>
        <dbReference type="ARBA" id="ARBA00022804"/>
    </source>
</evidence>
<proteinExistence type="predicted"/>
<evidence type="ECO:0000256" key="24">
    <source>
        <dbReference type="RuleBase" id="RU363095"/>
    </source>
</evidence>
<sequence>MFLFKLCLLGLIGVLAGKQQYVTVFYGVPVWKNSSVQAFCMTPTNRLWATTNCIPDDHDYTEVPLNITEPFEAWADRNSLVAQAGKNIHMLFDQTLKPCVKLSPLCIKMSCVELNSTKTEATTPKTTTKRVEDPCIKQGKIMSNCTNTEIEKEMEEEPASNCTFAMAGYVRDQKKNYSVVWSDAEIMCKNGSGGKKECYMLHCNDSVIKEACEKTYWDELRIRYCAPAGFALLKCNDIDYNGYKQNCSNVSVVHCTGLMNTTISTGLLLNGSYAENRTQIWQKHRVNNNTVVILLNKHYNLTVRCVRPGNKTVLPVTFMAGLVFHSQTYNTRLRQAWCHFQGDWRGAWKEVKEHIVKLPKDRYRGTNNTERIKIRRLFGDPEAANLWFNCHGEFFYCRMTWFINYLNNQSVDADHNPCKNSSNGSKRGPGPCVQRTYVACQIRSIINDWYTVSKRTYAPPREGHLECLSTVTGMTVELDYDHNTTNVTLSPQIESIWAAELGRYKLVEITPIGFAPTDVRRYTGGHDRTKRIPFVLGFLGFLGAAGAAMGATATALTVQSQHLLAGILQQQKNLLAAVEAQQHMLKLTIWGMKNLNARITALEKYLEDQARLNAWGCAWKQVCHTTVPWQWQNRTPAWDNMTWLEWERQITDLEGNITGQLVAAREQEEKNLDAYQKLTSWSDFWSWFDLSKWFNILKLGFFVIIGIIGLRLLYTIYTCIARVRQGYSPLSPQIHIHPWRGQPDNAGEPGEGGENSKSKSEHWQREFGKQNRKSTWNNQLINLCSTLSTWLYNSCLTLLIKLRAAFQYLQYGIGELKTAAQEAARAVASAAQNTAHQIWLVGRSAYWAIINSPRRVRQEIERILN</sequence>
<dbReference type="Proteomes" id="UP000139033">
    <property type="component" value="Genome"/>
</dbReference>
<feature type="domain" description="Retroviral envelope protein GP41-like" evidence="27">
    <location>
        <begin position="549"/>
        <end position="718"/>
    </location>
</feature>
<dbReference type="CDD" id="cd09909">
    <property type="entry name" value="HIV-1-like_HR1-HR2"/>
    <property type="match status" value="1"/>
</dbReference>
<dbReference type="GO" id="GO:0046718">
    <property type="term" value="P:symbiont entry into host cell"/>
    <property type="evidence" value="ECO:0007669"/>
    <property type="project" value="UniProtKB-KW"/>
</dbReference>
<evidence type="ECO:0000256" key="22">
    <source>
        <dbReference type="ARBA" id="ARBA00023180"/>
    </source>
</evidence>
<evidence type="ECO:0000256" key="23">
    <source>
        <dbReference type="ARBA" id="ARBA00023296"/>
    </source>
</evidence>
<keyword evidence="10 24" id="KW-1162">Viral penetration into host cytoplasm</keyword>
<dbReference type="GO" id="GO:0039663">
    <property type="term" value="P:membrane fusion involved in viral entry into host cell"/>
    <property type="evidence" value="ECO:0007669"/>
    <property type="project" value="UniProtKB-KW"/>
</dbReference>
<dbReference type="Gene3D" id="2.170.40.20">
    <property type="entry name" value="Human immunodeficiency virus 1, Gp160, envelope glycoprotein"/>
    <property type="match status" value="2"/>
</dbReference>
<feature type="domain" description="Human immunodeficiency virus 1 envelope glycoprotein Gp120" evidence="26">
    <location>
        <begin position="20"/>
        <end position="531"/>
    </location>
</feature>
<gene>
    <name evidence="28" type="primary">env</name>
</gene>